<evidence type="ECO:0000313" key="2">
    <source>
        <dbReference type="EMBL" id="SVB66341.1"/>
    </source>
</evidence>
<dbReference type="GO" id="GO:0001522">
    <property type="term" value="P:pseudouridine synthesis"/>
    <property type="evidence" value="ECO:0007669"/>
    <property type="project" value="InterPro"/>
</dbReference>
<dbReference type="InterPro" id="IPR020094">
    <property type="entry name" value="TruA/RsuA/RluB/E/F_N"/>
</dbReference>
<dbReference type="SUPFAM" id="SSF55120">
    <property type="entry name" value="Pseudouridine synthase"/>
    <property type="match status" value="1"/>
</dbReference>
<evidence type="ECO:0008006" key="3">
    <source>
        <dbReference type="Google" id="ProtNLM"/>
    </source>
</evidence>
<name>A0A382FWN9_9ZZZZ</name>
<protein>
    <recommendedName>
        <fullName evidence="3">Pseudouridine synthase I TruA alpha/beta domain-containing protein</fullName>
    </recommendedName>
</protein>
<feature type="non-terminal residue" evidence="2">
    <location>
        <position position="35"/>
    </location>
</feature>
<gene>
    <name evidence="2" type="ORF">METZ01_LOCUS219195</name>
</gene>
<dbReference type="GO" id="GO:0009982">
    <property type="term" value="F:pseudouridine synthase activity"/>
    <property type="evidence" value="ECO:0007669"/>
    <property type="project" value="InterPro"/>
</dbReference>
<sequence>MRLAVIIEYEGTRYHGFQYQTNANSVQEELENSIE</sequence>
<dbReference type="AlphaFoldDB" id="A0A382FWN9"/>
<evidence type="ECO:0000256" key="1">
    <source>
        <dbReference type="ARBA" id="ARBA00023235"/>
    </source>
</evidence>
<accession>A0A382FWN9</accession>
<reference evidence="2" key="1">
    <citation type="submission" date="2018-05" db="EMBL/GenBank/DDBJ databases">
        <authorList>
            <person name="Lanie J.A."/>
            <person name="Ng W.-L."/>
            <person name="Kazmierczak K.M."/>
            <person name="Andrzejewski T.M."/>
            <person name="Davidsen T.M."/>
            <person name="Wayne K.J."/>
            <person name="Tettelin H."/>
            <person name="Glass J.I."/>
            <person name="Rusch D."/>
            <person name="Podicherti R."/>
            <person name="Tsui H.-C.T."/>
            <person name="Winkler M.E."/>
        </authorList>
    </citation>
    <scope>NUCLEOTIDE SEQUENCE</scope>
</reference>
<proteinExistence type="predicted"/>
<organism evidence="2">
    <name type="scientific">marine metagenome</name>
    <dbReference type="NCBI Taxonomy" id="408172"/>
    <lineage>
        <taxon>unclassified sequences</taxon>
        <taxon>metagenomes</taxon>
        <taxon>ecological metagenomes</taxon>
    </lineage>
</organism>
<dbReference type="GO" id="GO:0003723">
    <property type="term" value="F:RNA binding"/>
    <property type="evidence" value="ECO:0007669"/>
    <property type="project" value="InterPro"/>
</dbReference>
<dbReference type="InterPro" id="IPR020103">
    <property type="entry name" value="PsdUridine_synth_cat_dom_sf"/>
</dbReference>
<dbReference type="Gene3D" id="3.30.70.580">
    <property type="entry name" value="Pseudouridine synthase I, catalytic domain, N-terminal subdomain"/>
    <property type="match status" value="1"/>
</dbReference>
<keyword evidence="1" id="KW-0413">Isomerase</keyword>
<dbReference type="EMBL" id="UINC01051778">
    <property type="protein sequence ID" value="SVB66341.1"/>
    <property type="molecule type" value="Genomic_DNA"/>
</dbReference>